<dbReference type="Gene3D" id="2.120.10.30">
    <property type="entry name" value="TolB, C-terminal domain"/>
    <property type="match status" value="1"/>
</dbReference>
<accession>A0A1Y5TVY6</accession>
<dbReference type="Pfam" id="PF01731">
    <property type="entry name" value="Arylesterase"/>
    <property type="match status" value="1"/>
</dbReference>
<evidence type="ECO:0000313" key="7">
    <source>
        <dbReference type="Proteomes" id="UP000193200"/>
    </source>
</evidence>
<name>A0A1Y5TVY6_9PROT</name>
<protein>
    <submittedName>
        <fullName evidence="6">Arylesterase</fullName>
    </submittedName>
</protein>
<keyword evidence="5" id="KW-0472">Membrane</keyword>
<dbReference type="AlphaFoldDB" id="A0A1Y5TVY6"/>
<dbReference type="RefSeq" id="WP_085884946.1">
    <property type="nucleotide sequence ID" value="NZ_FWFR01000003.1"/>
</dbReference>
<keyword evidence="5" id="KW-1133">Transmembrane helix</keyword>
<evidence type="ECO:0000256" key="5">
    <source>
        <dbReference type="SAM" id="Phobius"/>
    </source>
</evidence>
<sequence length="356" mass="38376">MIRSLFVICVTLIALAVGFVIYTFWSAGQFRTIEPHFAGVCRAVQGITGAEDIVIAPGGEVAIISGDDRRAQMRGEAIKGGLYLYALDQPNAEPIRLDDGLGDDFHPHGIDLWVGPDGKARLFVVNHPEAGAEGTGYRHTVELFAFEDRKLRHLKTITGPSLISPNDIAATGPESFYATNDHGNPMGLLRLAEEYLQLPLSNVVRYDHGTFRIVADDLAYANGIALSKDGAEVYVAATVGRKINVYRRLADGGLRPAREYDAGTGVDNISVDSDGALWVAGHPQLLSFVGHSFNGNKLSPSEILELKKGASGAFVRDQVFLDAGDRLSGASVAVRDGTRLLVGAVFETRFLDCRLP</sequence>
<keyword evidence="3" id="KW-1015">Disulfide bond</keyword>
<proteinExistence type="inferred from homology"/>
<reference evidence="6 7" key="1">
    <citation type="submission" date="2017-03" db="EMBL/GenBank/DDBJ databases">
        <authorList>
            <person name="Afonso C.L."/>
            <person name="Miller P.J."/>
            <person name="Scott M.A."/>
            <person name="Spackman E."/>
            <person name="Goraichik I."/>
            <person name="Dimitrov K.M."/>
            <person name="Suarez D.L."/>
            <person name="Swayne D.E."/>
        </authorList>
    </citation>
    <scope>NUCLEOTIDE SEQUENCE [LARGE SCALE GENOMIC DNA]</scope>
    <source>
        <strain evidence="6 7">CECT 7691</strain>
    </source>
</reference>
<evidence type="ECO:0000256" key="1">
    <source>
        <dbReference type="ARBA" id="ARBA00008595"/>
    </source>
</evidence>
<dbReference type="Proteomes" id="UP000193200">
    <property type="component" value="Unassembled WGS sequence"/>
</dbReference>
<comment type="similarity">
    <text evidence="1">Belongs to the paraoxonase family.</text>
</comment>
<dbReference type="PANTHER" id="PTHR11799:SF12">
    <property type="entry name" value="PARAOXONASE-RELATED"/>
    <property type="match status" value="1"/>
</dbReference>
<evidence type="ECO:0000256" key="4">
    <source>
        <dbReference type="ARBA" id="ARBA00023180"/>
    </source>
</evidence>
<keyword evidence="7" id="KW-1185">Reference proteome</keyword>
<dbReference type="GO" id="GO:0004064">
    <property type="term" value="F:arylesterase activity"/>
    <property type="evidence" value="ECO:0007669"/>
    <property type="project" value="InterPro"/>
</dbReference>
<dbReference type="PRINTS" id="PR01785">
    <property type="entry name" value="PARAOXONASE"/>
</dbReference>
<dbReference type="InterPro" id="IPR011042">
    <property type="entry name" value="6-blade_b-propeller_TolB-like"/>
</dbReference>
<dbReference type="SUPFAM" id="SSF63829">
    <property type="entry name" value="Calcium-dependent phosphotriesterase"/>
    <property type="match status" value="1"/>
</dbReference>
<gene>
    <name evidence="6" type="ORF">OCH7691_03616</name>
</gene>
<dbReference type="InParanoid" id="A0A1Y5TVY6"/>
<dbReference type="InterPro" id="IPR051288">
    <property type="entry name" value="Serum_paraoxonase/arylesterase"/>
</dbReference>
<dbReference type="InterPro" id="IPR002640">
    <property type="entry name" value="Arylesterase"/>
</dbReference>
<feature type="transmembrane region" description="Helical" evidence="5">
    <location>
        <begin position="5"/>
        <end position="25"/>
    </location>
</feature>
<organism evidence="6 7">
    <name type="scientific">Oceanibacterium hippocampi</name>
    <dbReference type="NCBI Taxonomy" id="745714"/>
    <lineage>
        <taxon>Bacteria</taxon>
        <taxon>Pseudomonadati</taxon>
        <taxon>Pseudomonadota</taxon>
        <taxon>Alphaproteobacteria</taxon>
        <taxon>Sneathiellales</taxon>
        <taxon>Sneathiellaceae</taxon>
        <taxon>Oceanibacterium</taxon>
    </lineage>
</organism>
<evidence type="ECO:0000256" key="2">
    <source>
        <dbReference type="ARBA" id="ARBA00022801"/>
    </source>
</evidence>
<evidence type="ECO:0000313" key="6">
    <source>
        <dbReference type="EMBL" id="SLN73525.1"/>
    </source>
</evidence>
<keyword evidence="4" id="KW-0325">Glycoprotein</keyword>
<evidence type="ECO:0000256" key="3">
    <source>
        <dbReference type="ARBA" id="ARBA00023157"/>
    </source>
</evidence>
<dbReference type="EMBL" id="FWFR01000003">
    <property type="protein sequence ID" value="SLN73525.1"/>
    <property type="molecule type" value="Genomic_DNA"/>
</dbReference>
<dbReference type="PANTHER" id="PTHR11799">
    <property type="entry name" value="PARAOXONASE"/>
    <property type="match status" value="1"/>
</dbReference>
<keyword evidence="2" id="KW-0378">Hydrolase</keyword>
<dbReference type="OrthoDB" id="1158171at2"/>
<keyword evidence="5" id="KW-0812">Transmembrane</keyword>